<evidence type="ECO:0000313" key="11">
    <source>
        <dbReference type="Proteomes" id="UP001472677"/>
    </source>
</evidence>
<evidence type="ECO:0000256" key="2">
    <source>
        <dbReference type="ARBA" id="ARBA00022695"/>
    </source>
</evidence>
<evidence type="ECO:0000259" key="9">
    <source>
        <dbReference type="Pfam" id="PF17917"/>
    </source>
</evidence>
<dbReference type="Pfam" id="PF17917">
    <property type="entry name" value="RT_RNaseH"/>
    <property type="match status" value="1"/>
</dbReference>
<reference evidence="10 11" key="1">
    <citation type="journal article" date="2024" name="G3 (Bethesda)">
        <title>Genome assembly of Hibiscus sabdariffa L. provides insights into metabolisms of medicinal natural products.</title>
        <authorList>
            <person name="Kim T."/>
        </authorList>
    </citation>
    <scope>NUCLEOTIDE SEQUENCE [LARGE SCALE GENOMIC DNA]</scope>
    <source>
        <strain evidence="10">TK-2024</strain>
        <tissue evidence="10">Old leaves</tissue>
    </source>
</reference>
<keyword evidence="6" id="KW-0695">RNA-directed DNA polymerase</keyword>
<gene>
    <name evidence="10" type="ORF">V6N12_057279</name>
</gene>
<keyword evidence="3" id="KW-0540">Nuclease</keyword>
<keyword evidence="2" id="KW-0548">Nucleotidyltransferase</keyword>
<keyword evidence="11" id="KW-1185">Reference proteome</keyword>
<evidence type="ECO:0000256" key="5">
    <source>
        <dbReference type="ARBA" id="ARBA00022801"/>
    </source>
</evidence>
<dbReference type="CDD" id="cd01647">
    <property type="entry name" value="RT_LTR"/>
    <property type="match status" value="1"/>
</dbReference>
<dbReference type="PANTHER" id="PTHR24559">
    <property type="entry name" value="TRANSPOSON TY3-I GAG-POL POLYPROTEIN"/>
    <property type="match status" value="1"/>
</dbReference>
<dbReference type="SUPFAM" id="SSF53098">
    <property type="entry name" value="Ribonuclease H-like"/>
    <property type="match status" value="1"/>
</dbReference>
<evidence type="ECO:0008006" key="12">
    <source>
        <dbReference type="Google" id="ProtNLM"/>
    </source>
</evidence>
<dbReference type="InterPro" id="IPR012337">
    <property type="entry name" value="RNaseH-like_sf"/>
</dbReference>
<feature type="domain" description="Reverse transcriptase" evidence="7">
    <location>
        <begin position="319"/>
        <end position="479"/>
    </location>
</feature>
<dbReference type="PANTHER" id="PTHR24559:SF457">
    <property type="entry name" value="RNA-DIRECTED DNA POLYMERASE HOMOLOG"/>
    <property type="match status" value="1"/>
</dbReference>
<dbReference type="EMBL" id="JBBPBM010000031">
    <property type="protein sequence ID" value="KAK8534635.1"/>
    <property type="molecule type" value="Genomic_DNA"/>
</dbReference>
<evidence type="ECO:0000256" key="6">
    <source>
        <dbReference type="ARBA" id="ARBA00022918"/>
    </source>
</evidence>
<proteinExistence type="predicted"/>
<evidence type="ECO:0000256" key="3">
    <source>
        <dbReference type="ARBA" id="ARBA00022722"/>
    </source>
</evidence>
<comment type="caution">
    <text evidence="10">The sequence shown here is derived from an EMBL/GenBank/DDBJ whole genome shotgun (WGS) entry which is preliminary data.</text>
</comment>
<evidence type="ECO:0000259" key="7">
    <source>
        <dbReference type="Pfam" id="PF00078"/>
    </source>
</evidence>
<dbReference type="SUPFAM" id="SSF56672">
    <property type="entry name" value="DNA/RNA polymerases"/>
    <property type="match status" value="1"/>
</dbReference>
<keyword evidence="5" id="KW-0378">Hydrolase</keyword>
<dbReference type="InterPro" id="IPR000477">
    <property type="entry name" value="RT_dom"/>
</dbReference>
<dbReference type="Gene3D" id="3.30.420.10">
    <property type="entry name" value="Ribonuclease H-like superfamily/Ribonuclease H"/>
    <property type="match status" value="1"/>
</dbReference>
<keyword evidence="4" id="KW-0255">Endonuclease</keyword>
<dbReference type="Proteomes" id="UP001472677">
    <property type="component" value="Unassembled WGS sequence"/>
</dbReference>
<dbReference type="Pfam" id="PF13456">
    <property type="entry name" value="RVT_3"/>
    <property type="match status" value="1"/>
</dbReference>
<dbReference type="InterPro" id="IPR053134">
    <property type="entry name" value="RNA-dir_DNA_polymerase"/>
</dbReference>
<protein>
    <recommendedName>
        <fullName evidence="12">Reverse transcriptase</fullName>
    </recommendedName>
</protein>
<dbReference type="InterPro" id="IPR043502">
    <property type="entry name" value="DNA/RNA_pol_sf"/>
</dbReference>
<dbReference type="Gene3D" id="3.10.10.10">
    <property type="entry name" value="HIV Type 1 Reverse Transcriptase, subunit A, domain 1"/>
    <property type="match status" value="1"/>
</dbReference>
<evidence type="ECO:0000256" key="4">
    <source>
        <dbReference type="ARBA" id="ARBA00022759"/>
    </source>
</evidence>
<dbReference type="InterPro" id="IPR043128">
    <property type="entry name" value="Rev_trsase/Diguanyl_cyclase"/>
</dbReference>
<sequence>MQVRQTLGKGAQIGKGFGKHLQGRLYPEFARGKNDRFGLGYQPSRQERIAAMIKNKERRKARLKGEDVPWDQMTFPPIEQSFVSGGMLDPEPVEKKDLSRCLEDLTIGVVSEGEEEIFQSERVGPCLPEFELNNWTAEELHVIFKTNAKVLDISGVSNIVPELQVDFEQNPSLEEFMNYEDEVGYDLPNDLLRMMEIEEKQILSHKEELEVVNLGTEGEKREVKIGTTILAGARRDLIKLLHEYRDIFAWSYQDMPGLDQSIAVHRLPIKAECRPVQQKLRRMRPDVLLKIRDEVRKQFDAGFLQVVTYSDWVANVVPVPKKDGKVRMCVDYRDLNRASPKDNFPLPHIDTLVDNTASHSYFSFMDGFSGYNQIKMSPDDMSKTTFVTLWGTFCYKVMPFGLKNGGATYQRAMVALFHDMMHKEIEVYVDDMIAKSRTEEEHITNLGKLFQRLREVHLKLNPVKCTFRVTSGKLLGFIVSRKGIEIDPDKKSVIQCTGYSERIISGSGMTNAKLLWRKSKNRQHDDSEKKERAIYYLSKKFTEYEAKYSSVETLFCALVWATKRLRQYMLYHTTWLISKLDPLKYMMEAPALSGRLARWQMLLSEFDILYVSRRAIKGSVVADFLASRASEDYESLNNNFPDEDLLNVSNLEEDDLKKWVLYFDGASNSLGRRVGAVLISPNNDYYPFTGRLEFFCTNNMAEYEACAMGLRAAIDRRIKNLEVFGDSSGRKSNSRHLSHPGHLIWGREQSRNDAHTDANFRKPGPLLWS</sequence>
<accession>A0ABR2DCB7</accession>
<feature type="domain" description="Reverse transcriptase RNase H-like" evidence="9">
    <location>
        <begin position="524"/>
        <end position="606"/>
    </location>
</feature>
<feature type="domain" description="RNase H type-1" evidence="8">
    <location>
        <begin position="673"/>
        <end position="728"/>
    </location>
</feature>
<dbReference type="Pfam" id="PF00078">
    <property type="entry name" value="RVT_1"/>
    <property type="match status" value="1"/>
</dbReference>
<name>A0ABR2DCB7_9ROSI</name>
<dbReference type="InterPro" id="IPR036397">
    <property type="entry name" value="RNaseH_sf"/>
</dbReference>
<evidence type="ECO:0000313" key="10">
    <source>
        <dbReference type="EMBL" id="KAK8534635.1"/>
    </source>
</evidence>
<keyword evidence="1" id="KW-0808">Transferase</keyword>
<dbReference type="InterPro" id="IPR041373">
    <property type="entry name" value="RT_RNaseH"/>
</dbReference>
<evidence type="ECO:0000259" key="8">
    <source>
        <dbReference type="Pfam" id="PF13456"/>
    </source>
</evidence>
<dbReference type="InterPro" id="IPR002156">
    <property type="entry name" value="RNaseH_domain"/>
</dbReference>
<organism evidence="10 11">
    <name type="scientific">Hibiscus sabdariffa</name>
    <name type="common">roselle</name>
    <dbReference type="NCBI Taxonomy" id="183260"/>
    <lineage>
        <taxon>Eukaryota</taxon>
        <taxon>Viridiplantae</taxon>
        <taxon>Streptophyta</taxon>
        <taxon>Embryophyta</taxon>
        <taxon>Tracheophyta</taxon>
        <taxon>Spermatophyta</taxon>
        <taxon>Magnoliopsida</taxon>
        <taxon>eudicotyledons</taxon>
        <taxon>Gunneridae</taxon>
        <taxon>Pentapetalae</taxon>
        <taxon>rosids</taxon>
        <taxon>malvids</taxon>
        <taxon>Malvales</taxon>
        <taxon>Malvaceae</taxon>
        <taxon>Malvoideae</taxon>
        <taxon>Hibiscus</taxon>
    </lineage>
</organism>
<evidence type="ECO:0000256" key="1">
    <source>
        <dbReference type="ARBA" id="ARBA00022679"/>
    </source>
</evidence>
<dbReference type="Gene3D" id="3.30.70.270">
    <property type="match status" value="1"/>
</dbReference>